<dbReference type="GeneID" id="62678917"/>
<reference evidence="8" key="3">
    <citation type="submission" date="2019-06" db="EMBL/GenBank/DDBJ databases">
        <authorList>
            <person name="Bisanz J.E."/>
            <person name="Turnbaugh P.J."/>
        </authorList>
    </citation>
    <scope>NUCLEOTIDE SEQUENCE</scope>
    <source>
        <strain evidence="8">SECO-MT75m2</strain>
    </source>
</reference>
<keyword evidence="3" id="KW-0479">Metal-binding</keyword>
<dbReference type="Proteomes" id="UP000253752">
    <property type="component" value="Unassembled WGS sequence"/>
</dbReference>
<evidence type="ECO:0000259" key="4">
    <source>
        <dbReference type="Pfam" id="PF01648"/>
    </source>
</evidence>
<feature type="domain" description="4'-phosphopantetheinyl transferase" evidence="4">
    <location>
        <begin position="112"/>
        <end position="183"/>
    </location>
</feature>
<organism evidence="6 9">
    <name type="scientific">Eggerthella lenta</name>
    <name type="common">Eubacterium lentum</name>
    <dbReference type="NCBI Taxonomy" id="84112"/>
    <lineage>
        <taxon>Bacteria</taxon>
        <taxon>Bacillati</taxon>
        <taxon>Actinomycetota</taxon>
        <taxon>Coriobacteriia</taxon>
        <taxon>Eggerthellales</taxon>
        <taxon>Eggerthellaceae</taxon>
        <taxon>Eggerthella</taxon>
    </lineage>
</organism>
<dbReference type="InterPro" id="IPR003542">
    <property type="entry name" value="Enbac_synth_compD-like"/>
</dbReference>
<dbReference type="Gene3D" id="3.90.470.20">
    <property type="entry name" value="4'-phosphopantetheinyl transferase domain"/>
    <property type="match status" value="1"/>
</dbReference>
<evidence type="ECO:0000313" key="9">
    <source>
        <dbReference type="Proteomes" id="UP000253752"/>
    </source>
</evidence>
<feature type="binding site" evidence="3">
    <location>
        <position position="116"/>
    </location>
    <ligand>
        <name>Mg(2+)</name>
        <dbReference type="ChEBI" id="CHEBI:18420"/>
    </ligand>
</feature>
<dbReference type="EMBL" id="PPTX01000002">
    <property type="protein sequence ID" value="RDB81588.1"/>
    <property type="molecule type" value="Genomic_DNA"/>
</dbReference>
<accession>A0A369MYI2</accession>
<feature type="domain" description="4'-phosphopantetheinyl transferase N-terminal" evidence="5">
    <location>
        <begin position="46"/>
        <end position="103"/>
    </location>
</feature>
<dbReference type="SUPFAM" id="SSF56214">
    <property type="entry name" value="4'-phosphopantetheinyl transferase"/>
    <property type="match status" value="1"/>
</dbReference>
<dbReference type="GO" id="GO:0009239">
    <property type="term" value="P:enterobactin biosynthetic process"/>
    <property type="evidence" value="ECO:0007669"/>
    <property type="project" value="InterPro"/>
</dbReference>
<evidence type="ECO:0000256" key="2">
    <source>
        <dbReference type="PIRSR" id="PIRSR603542-1"/>
    </source>
</evidence>
<feature type="binding site" evidence="2">
    <location>
        <position position="115"/>
    </location>
    <ligand>
        <name>CoA</name>
        <dbReference type="ChEBI" id="CHEBI:57287"/>
    </ligand>
</feature>
<reference evidence="8 11" key="1">
    <citation type="journal article" date="2005" name="Appl. Environ. Microbiol.">
        <title>Intestinal bacterial communities that produce active estrogen-like compounds enterodiol and enterolactone in humans.</title>
        <authorList>
            <person name="Clavel T."/>
            <person name="Henderson G."/>
            <person name="Alpert C.A."/>
            <person name="Philippe C."/>
            <person name="Rigottier-Gois L."/>
            <person name="Dore J."/>
            <person name="Blaut M."/>
        </authorList>
    </citation>
    <scope>NUCLEOTIDE SEQUENCE [LARGE SCALE GENOMIC DNA]</scope>
    <source>
        <strain evidence="8 11">SECO-MT75m2</strain>
    </source>
</reference>
<protein>
    <submittedName>
        <fullName evidence="8">4'-phosphopantetheinyl transferase superfamily protein</fullName>
    </submittedName>
    <submittedName>
        <fullName evidence="6">4-phosphopantetheinyl transferase</fullName>
    </submittedName>
</protein>
<keyword evidence="3" id="KW-0460">Magnesium</keyword>
<dbReference type="Proteomes" id="UP000253915">
    <property type="component" value="Unassembled WGS sequence"/>
</dbReference>
<feature type="binding site" evidence="2">
    <location>
        <position position="160"/>
    </location>
    <ligand>
        <name>CoA</name>
        <dbReference type="ChEBI" id="CHEBI:57287"/>
    </ligand>
</feature>
<feature type="binding site" evidence="2">
    <location>
        <begin position="93"/>
        <end position="94"/>
    </location>
    <ligand>
        <name>CoA</name>
        <dbReference type="ChEBI" id="CHEBI:57287"/>
    </ligand>
</feature>
<feature type="binding site" evidence="2">
    <location>
        <position position="164"/>
    </location>
    <ligand>
        <name>CoA</name>
        <dbReference type="ChEBI" id="CHEBI:57287"/>
    </ligand>
</feature>
<evidence type="ECO:0000313" key="6">
    <source>
        <dbReference type="EMBL" id="RDB81588.1"/>
    </source>
</evidence>
<evidence type="ECO:0000313" key="8">
    <source>
        <dbReference type="EMBL" id="TNU89534.1"/>
    </source>
</evidence>
<dbReference type="GO" id="GO:0000287">
    <property type="term" value="F:magnesium ion binding"/>
    <property type="evidence" value="ECO:0007669"/>
    <property type="project" value="InterPro"/>
</dbReference>
<name>A0A369MYI2_EGGLN</name>
<comment type="caution">
    <text evidence="6">The sequence shown here is derived from an EMBL/GenBank/DDBJ whole genome shotgun (WGS) entry which is preliminary data.</text>
</comment>
<dbReference type="AlphaFoldDB" id="A0A369MYI2"/>
<dbReference type="PANTHER" id="PTHR38096">
    <property type="entry name" value="ENTEROBACTIN SYNTHASE COMPONENT D"/>
    <property type="match status" value="1"/>
</dbReference>
<dbReference type="GO" id="GO:0005886">
    <property type="term" value="C:plasma membrane"/>
    <property type="evidence" value="ECO:0007669"/>
    <property type="project" value="TreeGrafter"/>
</dbReference>
<feature type="binding site" evidence="3">
    <location>
        <position position="115"/>
    </location>
    <ligand>
        <name>Mg(2+)</name>
        <dbReference type="ChEBI" id="CHEBI:18420"/>
    </ligand>
</feature>
<evidence type="ECO:0000313" key="10">
    <source>
        <dbReference type="Proteomes" id="UP000253915"/>
    </source>
</evidence>
<gene>
    <name evidence="7" type="ORF">C1853_15885</name>
    <name evidence="6" type="ORF">C1872_02635</name>
    <name evidence="8" type="ORF">FIC87_11085</name>
</gene>
<evidence type="ECO:0000313" key="7">
    <source>
        <dbReference type="EMBL" id="RDC33326.1"/>
    </source>
</evidence>
<dbReference type="GO" id="GO:0008897">
    <property type="term" value="F:holo-[acyl-carrier-protein] synthase activity"/>
    <property type="evidence" value="ECO:0007669"/>
    <property type="project" value="InterPro"/>
</dbReference>
<feature type="binding site" evidence="2">
    <location>
        <position position="49"/>
    </location>
    <ligand>
        <name>CoA</name>
        <dbReference type="ChEBI" id="CHEBI:57287"/>
    </ligand>
</feature>
<dbReference type="Proteomes" id="UP000312594">
    <property type="component" value="Unassembled WGS sequence"/>
</dbReference>
<evidence type="ECO:0000259" key="5">
    <source>
        <dbReference type="Pfam" id="PF17837"/>
    </source>
</evidence>
<sequence>MIGFPKFNSGFLASLLPEEVFSSEYLGSFYGFPLIGKEKEISRSFSSKRLKEFSVGRKCARNALSHLGFNDPPILIGTNREPIWPKNICGSITHCRGYAAAAVTSDYRFRTIGIDAEPNNPIESEIYSLIMSKKEIKQMGELTCSQPNISWDRLTFSAKESVYKAWFPTYGKWLDFTDCEVMFYLDSHRPNNQPKELVVGRYHAQLLKSKRSYSCNGQWAFVPFFNLLITTTAGSLTES</sequence>
<evidence type="ECO:0000256" key="1">
    <source>
        <dbReference type="ARBA" id="ARBA00022679"/>
    </source>
</evidence>
<dbReference type="EMBL" id="VEVP01000027">
    <property type="protein sequence ID" value="TNU89534.1"/>
    <property type="molecule type" value="Genomic_DNA"/>
</dbReference>
<proteinExistence type="predicted"/>
<dbReference type="InterPro" id="IPR041354">
    <property type="entry name" value="4PPT_N"/>
</dbReference>
<feature type="binding site" evidence="2">
    <location>
        <position position="57"/>
    </location>
    <ligand>
        <name>CoA</name>
        <dbReference type="ChEBI" id="CHEBI:57287"/>
    </ligand>
</feature>
<evidence type="ECO:0000313" key="11">
    <source>
        <dbReference type="Proteomes" id="UP000312594"/>
    </source>
</evidence>
<dbReference type="Pfam" id="PF17837">
    <property type="entry name" value="4PPT_N"/>
    <property type="match status" value="1"/>
</dbReference>
<dbReference type="PANTHER" id="PTHR38096:SF1">
    <property type="entry name" value="ENTEROBACTIN SYNTHASE COMPONENT D"/>
    <property type="match status" value="1"/>
</dbReference>
<dbReference type="EMBL" id="PPUQ01000039">
    <property type="protein sequence ID" value="RDC33326.1"/>
    <property type="molecule type" value="Genomic_DNA"/>
</dbReference>
<comment type="cofactor">
    <cofactor evidence="3">
        <name>Mg(2+)</name>
        <dbReference type="ChEBI" id="CHEBI:18420"/>
    </cofactor>
</comment>
<dbReference type="InterPro" id="IPR008278">
    <property type="entry name" value="4-PPantetheinyl_Trfase_dom"/>
</dbReference>
<feature type="binding site" evidence="3">
    <location>
        <position position="117"/>
    </location>
    <ligand>
        <name>Mg(2+)</name>
        <dbReference type="ChEBI" id="CHEBI:18420"/>
    </ligand>
</feature>
<dbReference type="RefSeq" id="WP_009305497.1">
    <property type="nucleotide sequence ID" value="NZ_CABMOO010000038.1"/>
</dbReference>
<reference evidence="9 10" key="2">
    <citation type="journal article" date="2018" name="Elife">
        <title>Discovery and characterization of a prevalent human gut bacterial enzyme sufficient for the inactivation of a family of plant toxins.</title>
        <authorList>
            <person name="Koppel N."/>
            <person name="Bisanz J.E."/>
            <person name="Pandelia M.E."/>
            <person name="Turnbaugh P.J."/>
            <person name="Balskus E.P."/>
        </authorList>
    </citation>
    <scope>NUCLEOTIDE SEQUENCE [LARGE SCALE GENOMIC DNA]</scope>
    <source>
        <strain evidence="7 10">16A</strain>
        <strain evidence="6 9">MR1 #12</strain>
    </source>
</reference>
<keyword evidence="1 6" id="KW-0808">Transferase</keyword>
<dbReference type="Pfam" id="PF01648">
    <property type="entry name" value="ACPS"/>
    <property type="match status" value="1"/>
</dbReference>
<evidence type="ECO:0000256" key="3">
    <source>
        <dbReference type="PIRSR" id="PIRSR603542-2"/>
    </source>
</evidence>
<dbReference type="InterPro" id="IPR037143">
    <property type="entry name" value="4-PPantetheinyl_Trfase_dom_sf"/>
</dbReference>
<dbReference type="GO" id="GO:0009366">
    <property type="term" value="C:enterobactin synthetase complex"/>
    <property type="evidence" value="ECO:0007669"/>
    <property type="project" value="InterPro"/>
</dbReference>
<dbReference type="PRINTS" id="PR01399">
    <property type="entry name" value="ENTSNTHTASED"/>
</dbReference>
<feature type="binding site" evidence="2">
    <location>
        <position position="174"/>
    </location>
    <ligand>
        <name>CoA</name>
        <dbReference type="ChEBI" id="CHEBI:57287"/>
    </ligand>
</feature>